<dbReference type="PROSITE" id="PS50896">
    <property type="entry name" value="LISH"/>
    <property type="match status" value="1"/>
</dbReference>
<evidence type="ECO:0000256" key="1">
    <source>
        <dbReference type="SAM" id="MobiDB-lite"/>
    </source>
</evidence>
<dbReference type="InterPro" id="IPR036322">
    <property type="entry name" value="WD40_repeat_dom_sf"/>
</dbReference>
<dbReference type="Gene3D" id="2.130.10.10">
    <property type="entry name" value="YVTN repeat-like/Quinoprotein amine dehydrogenase"/>
    <property type="match status" value="1"/>
</dbReference>
<keyword evidence="3" id="KW-1185">Reference proteome</keyword>
<organism evidence="2 3">
    <name type="scientific">Edhazardia aedis (strain USNM 41457)</name>
    <name type="common">Microsporidian parasite</name>
    <dbReference type="NCBI Taxonomy" id="1003232"/>
    <lineage>
        <taxon>Eukaryota</taxon>
        <taxon>Fungi</taxon>
        <taxon>Fungi incertae sedis</taxon>
        <taxon>Microsporidia</taxon>
        <taxon>Edhazardia</taxon>
    </lineage>
</organism>
<reference evidence="2 3" key="1">
    <citation type="submission" date="2011-08" db="EMBL/GenBank/DDBJ databases">
        <authorList>
            <person name="Liu Z.J."/>
            <person name="Shi F.L."/>
            <person name="Lu J.Q."/>
            <person name="Li M."/>
            <person name="Wang Z.L."/>
        </authorList>
    </citation>
    <scope>NUCLEOTIDE SEQUENCE [LARGE SCALE GENOMIC DNA]</scope>
    <source>
        <strain evidence="2 3">USNM 41457</strain>
    </source>
</reference>
<dbReference type="HOGENOM" id="CLU_295436_0_0_1"/>
<dbReference type="Pfam" id="PF00400">
    <property type="entry name" value="WD40"/>
    <property type="match status" value="2"/>
</dbReference>
<accession>J9DQ02</accession>
<dbReference type="SMART" id="SM00320">
    <property type="entry name" value="WD40"/>
    <property type="match status" value="2"/>
</dbReference>
<dbReference type="VEuPathDB" id="MicrosporidiaDB:EDEG_01177"/>
<gene>
    <name evidence="2" type="ORF">EDEG_01177</name>
</gene>
<feature type="compositionally biased region" description="Basic and acidic residues" evidence="1">
    <location>
        <begin position="481"/>
        <end position="499"/>
    </location>
</feature>
<dbReference type="OrthoDB" id="14421at2759"/>
<sequence length="1024" mass="117722">MTDVNTLNILIHEYLTKRLYTRTGNTFKMEGSVPEYTINAKNTSLLEEWFKAFNEVWAVRCGDISGYATVARIESVLLKLENEKKRHLLCWSGSAAIDETNMSGVDNYNLTQSGPLGDLNKSYGNRSFSCGQPDQFLDAKYKEDNGNEYNMYDNDRSCAQPNNDNPYWNTKRSVPGAFYNDGTNMYGGVINEDTRRISSKGNLPPGENDIFDSSKGKFPEYEQFNLQYSNMRYMENGESSSMPGNAKVYIDNVTMQGLDRTGSKNFLDSMQVQGMNKIDSKNSFDNSNVYGNANRIDSENSFENASITGNNRMDSQNIYDNANSHGTNSANMQNLYQQKNMHNAFQKDGVGNRLSVNAVDKDSYGNSKTMRNINSKMSGDRFNMENEDQLGFKNALKNNKAKDLHEKQYSRRNTLENMDMYDTMKKMHYKGDNTGYPQQIENTNANENIGNIMYNTANSLSQSNNFDEEINKGNNLSRNKNINDDSNKLNRNSSKDFSIKGHDHMKEYTNSYNSPFVNNQNYNTDNINKLNNAYKYVDKSNQPFQNYNYSMTDEYSDNPNKMVQSAMDKYQQNQKENDYFNSFDIKRHSISQINELNAYNSEIGKDQYTGSKNYGTFDNSNSIYEYNTKDSLHEYSRNLQDCSQQQNKNYDTEKKQYEMPLNSDVGKEMYDLQLANDMNYDNKNLFRYNGNYNHLDYGAENYSENRDFMQSIASFNLHSSKITCMDVSHPNNLIFTSGNDNILSILCFKTLKILISMDLKSAPNNLKIKELQNKQNISPDQKEVNEEPNEILIALSFSDGKIISYIYNIAQNQLHTNIKLQIDMQSNITSFVFSDNSIIASNLEGNICEYNFNGKIINQTRVKNLKSILKCDGNMLLISDRDKVFLYDFNTKQHKATLINEGAEILYKKEIYKNQNGSQDKYYYASERYYIICCKDKFILYNSSFTPIEKLNINEKILSCCLLNDMSIILGCYQIALRIQNGNIQELKAHENNITKIESSFCNNKEIVITCGYKGTCKIWETGV</sequence>
<dbReference type="Proteomes" id="UP000003163">
    <property type="component" value="Unassembled WGS sequence"/>
</dbReference>
<evidence type="ECO:0000313" key="2">
    <source>
        <dbReference type="EMBL" id="EJW04625.1"/>
    </source>
</evidence>
<feature type="region of interest" description="Disordered" evidence="1">
    <location>
        <begin position="196"/>
        <end position="216"/>
    </location>
</feature>
<dbReference type="AlphaFoldDB" id="J9DQ02"/>
<proteinExistence type="predicted"/>
<dbReference type="InterPro" id="IPR001680">
    <property type="entry name" value="WD40_rpt"/>
</dbReference>
<dbReference type="EMBL" id="AFBI03000016">
    <property type="protein sequence ID" value="EJW04625.1"/>
    <property type="molecule type" value="Genomic_DNA"/>
</dbReference>
<protein>
    <submittedName>
        <fullName evidence="2">Uncharacterized protein</fullName>
    </submittedName>
</protein>
<reference evidence="3" key="2">
    <citation type="submission" date="2015-07" db="EMBL/GenBank/DDBJ databases">
        <title>Contrasting host-pathogen interactions and genome evolution in two generalist and specialist microsporidian pathogens of mosquitoes.</title>
        <authorList>
            <consortium name="The Broad Institute Genomics Platform"/>
            <consortium name="The Broad Institute Genome Sequencing Center for Infectious Disease"/>
            <person name="Cuomo C.A."/>
            <person name="Sanscrainte N.D."/>
            <person name="Goldberg J.M."/>
            <person name="Heiman D."/>
            <person name="Young S."/>
            <person name="Zeng Q."/>
            <person name="Becnel J.J."/>
            <person name="Birren B.W."/>
        </authorList>
    </citation>
    <scope>NUCLEOTIDE SEQUENCE [LARGE SCALE GENOMIC DNA]</scope>
    <source>
        <strain evidence="3">USNM 41457</strain>
    </source>
</reference>
<dbReference type="SUPFAM" id="SSF50978">
    <property type="entry name" value="WD40 repeat-like"/>
    <property type="match status" value="1"/>
</dbReference>
<name>J9DQ02_EDHAE</name>
<dbReference type="InParanoid" id="J9DQ02"/>
<evidence type="ECO:0000313" key="3">
    <source>
        <dbReference type="Proteomes" id="UP000003163"/>
    </source>
</evidence>
<dbReference type="InterPro" id="IPR015943">
    <property type="entry name" value="WD40/YVTN_repeat-like_dom_sf"/>
</dbReference>
<feature type="region of interest" description="Disordered" evidence="1">
    <location>
        <begin position="465"/>
        <end position="499"/>
    </location>
</feature>
<comment type="caution">
    <text evidence="2">The sequence shown here is derived from an EMBL/GenBank/DDBJ whole genome shotgun (WGS) entry which is preliminary data.</text>
</comment>
<dbReference type="InterPro" id="IPR006594">
    <property type="entry name" value="LisH"/>
</dbReference>